<feature type="region of interest" description="Disordered" evidence="1">
    <location>
        <begin position="310"/>
        <end position="357"/>
    </location>
</feature>
<dbReference type="CDD" id="cd00170">
    <property type="entry name" value="SEC14"/>
    <property type="match status" value="1"/>
</dbReference>
<dbReference type="SUPFAM" id="SSF52087">
    <property type="entry name" value="CRAL/TRIO domain"/>
    <property type="match status" value="1"/>
</dbReference>
<organism evidence="3 4">
    <name type="scientific">Symbiodinium microadriaticum</name>
    <name type="common">Dinoflagellate</name>
    <name type="synonym">Zooxanthella microadriatica</name>
    <dbReference type="NCBI Taxonomy" id="2951"/>
    <lineage>
        <taxon>Eukaryota</taxon>
        <taxon>Sar</taxon>
        <taxon>Alveolata</taxon>
        <taxon>Dinophyceae</taxon>
        <taxon>Suessiales</taxon>
        <taxon>Symbiodiniaceae</taxon>
        <taxon>Symbiodinium</taxon>
    </lineage>
</organism>
<evidence type="ECO:0000256" key="1">
    <source>
        <dbReference type="SAM" id="MobiDB-lite"/>
    </source>
</evidence>
<feature type="domain" description="CRAL-TRIO" evidence="2">
    <location>
        <begin position="90"/>
        <end position="269"/>
    </location>
</feature>
<dbReference type="Gene3D" id="3.40.525.10">
    <property type="entry name" value="CRAL-TRIO lipid binding domain"/>
    <property type="match status" value="1"/>
</dbReference>
<dbReference type="InterPro" id="IPR011074">
    <property type="entry name" value="CRAL/TRIO_N_dom"/>
</dbReference>
<dbReference type="SUPFAM" id="SSF46938">
    <property type="entry name" value="CRAL/TRIO N-terminal domain"/>
    <property type="match status" value="1"/>
</dbReference>
<accession>A0A1Q9C8M4</accession>
<dbReference type="Gene3D" id="1.10.8.20">
    <property type="entry name" value="N-terminal domain of phosphatidylinositol transfer protein sec14p"/>
    <property type="match status" value="1"/>
</dbReference>
<sequence length="580" mass="65410">MYGKNLQTIPRGVDGKARLEAVRRRVSGKEGPKPGSAEDKLGYMRSDHMLVRFLIARQWDVDRAVAMLEGHYRWLAETNMETLLKDPFPEEVHIKRYYPQAYHGTDKLGRPLYIERPGLIDMPRLLQVTTCERILQYVYAQTELQIRRRLPACSLMRGEVVDKSLNIMDLEGLSFKIVTHTTARKVVKDVVSMLQNHYPECSGRMIIINAPRVFGIAWSFVKPQLDAKTVEKISIFGSDQREAYVQCLLDLVDADQLPQMYGGTCVCDGQDPMSCMRAVKGPWAKPEVLKILEEHPLDEVLTPEGAKLLQKSQQEGEAAASSQPAESPAAASAASPASAPGAGQPQAEGEDLTSQHRTRSAVVLPELAEAEFVEAERKVATIMDEYRALDEVHMKTLTDWVAEFNSLVQEIGRPVLERAQGYYDSRAIWQQAIQDFAEQQGVLDRVNLELEVAVKNLAKAETAFEAFLRGSDALSDQQWEELAPAKVGDENDAELDSDPKLLRMIRVSRLGDTVANLQTRRDREVGELTLKRDELEEARRRFESEDQMHSACTWNCSVKRAAPFYEKRRLHDPPSSHLLL</sequence>
<dbReference type="Pfam" id="PF03765">
    <property type="entry name" value="CRAL_TRIO_N"/>
    <property type="match status" value="1"/>
</dbReference>
<dbReference type="SMART" id="SM01100">
    <property type="entry name" value="CRAL_TRIO_N"/>
    <property type="match status" value="1"/>
</dbReference>
<dbReference type="InterPro" id="IPR051026">
    <property type="entry name" value="PI/PC_transfer"/>
</dbReference>
<dbReference type="InterPro" id="IPR036273">
    <property type="entry name" value="CRAL/TRIO_N_dom_sf"/>
</dbReference>
<dbReference type="PRINTS" id="PR00180">
    <property type="entry name" value="CRETINALDHBP"/>
</dbReference>
<dbReference type="PANTHER" id="PTHR45657">
    <property type="entry name" value="CRAL-TRIO DOMAIN-CONTAINING PROTEIN YKL091C-RELATED"/>
    <property type="match status" value="1"/>
</dbReference>
<keyword evidence="4" id="KW-1185">Reference proteome</keyword>
<comment type="caution">
    <text evidence="3">The sequence shown here is derived from an EMBL/GenBank/DDBJ whole genome shotgun (WGS) entry which is preliminary data.</text>
</comment>
<evidence type="ECO:0000259" key="2">
    <source>
        <dbReference type="PROSITE" id="PS50191"/>
    </source>
</evidence>
<dbReference type="Proteomes" id="UP000186817">
    <property type="component" value="Unassembled WGS sequence"/>
</dbReference>
<gene>
    <name evidence="3" type="primary">SFH4</name>
    <name evidence="3" type="ORF">AK812_SmicGene40487</name>
</gene>
<dbReference type="InterPro" id="IPR001251">
    <property type="entry name" value="CRAL-TRIO_dom"/>
</dbReference>
<evidence type="ECO:0000313" key="4">
    <source>
        <dbReference type="Proteomes" id="UP000186817"/>
    </source>
</evidence>
<dbReference type="InterPro" id="IPR036865">
    <property type="entry name" value="CRAL-TRIO_dom_sf"/>
</dbReference>
<dbReference type="Pfam" id="PF00650">
    <property type="entry name" value="CRAL_TRIO"/>
    <property type="match status" value="1"/>
</dbReference>
<evidence type="ECO:0000313" key="3">
    <source>
        <dbReference type="EMBL" id="OLP79251.1"/>
    </source>
</evidence>
<dbReference type="PROSITE" id="PS50191">
    <property type="entry name" value="CRAL_TRIO"/>
    <property type="match status" value="1"/>
</dbReference>
<name>A0A1Q9C8M4_SYMMI</name>
<dbReference type="PANTHER" id="PTHR45657:SF1">
    <property type="entry name" value="CRAL-TRIO DOMAIN-CONTAINING PROTEIN YKL091C-RELATED"/>
    <property type="match status" value="1"/>
</dbReference>
<feature type="compositionally biased region" description="Low complexity" evidence="1">
    <location>
        <begin position="312"/>
        <end position="347"/>
    </location>
</feature>
<reference evidence="3 4" key="1">
    <citation type="submission" date="2016-02" db="EMBL/GenBank/DDBJ databases">
        <title>Genome analysis of coral dinoflagellate symbionts highlights evolutionary adaptations to a symbiotic lifestyle.</title>
        <authorList>
            <person name="Aranda M."/>
            <person name="Li Y."/>
            <person name="Liew Y.J."/>
            <person name="Baumgarten S."/>
            <person name="Simakov O."/>
            <person name="Wilson M."/>
            <person name="Piel J."/>
            <person name="Ashoor H."/>
            <person name="Bougouffa S."/>
            <person name="Bajic V.B."/>
            <person name="Ryu T."/>
            <person name="Ravasi T."/>
            <person name="Bayer T."/>
            <person name="Micklem G."/>
            <person name="Kim H."/>
            <person name="Bhak J."/>
            <person name="Lajeunesse T.C."/>
            <person name="Voolstra C.R."/>
        </authorList>
    </citation>
    <scope>NUCLEOTIDE SEQUENCE [LARGE SCALE GENOMIC DNA]</scope>
    <source>
        <strain evidence="3 4">CCMP2467</strain>
    </source>
</reference>
<dbReference type="SMART" id="SM00516">
    <property type="entry name" value="SEC14"/>
    <property type="match status" value="1"/>
</dbReference>
<protein>
    <submittedName>
        <fullName evidence="3">Phosphatidylinositol/phosphatidylcholine transfer protein SFH4</fullName>
    </submittedName>
</protein>
<dbReference type="EMBL" id="LSRX01001507">
    <property type="protein sequence ID" value="OLP79251.1"/>
    <property type="molecule type" value="Genomic_DNA"/>
</dbReference>
<dbReference type="AlphaFoldDB" id="A0A1Q9C8M4"/>
<proteinExistence type="predicted"/>
<dbReference type="OrthoDB" id="1434354at2759"/>